<evidence type="ECO:0000256" key="1">
    <source>
        <dbReference type="SAM" id="Phobius"/>
    </source>
</evidence>
<name>A0A931MKJ9_9SPHN</name>
<feature type="transmembrane region" description="Helical" evidence="1">
    <location>
        <begin position="36"/>
        <end position="55"/>
    </location>
</feature>
<reference evidence="2" key="1">
    <citation type="submission" date="2020-11" db="EMBL/GenBank/DDBJ databases">
        <title>Novosphingobium aureum sp. nov., a marine bacterium isolated from sediment of a salt flat.</title>
        <authorList>
            <person name="Yoo Y."/>
            <person name="Kim J.-J."/>
        </authorList>
    </citation>
    <scope>NUCLEOTIDE SEQUENCE</scope>
    <source>
        <strain evidence="2">YJ-S2-02</strain>
    </source>
</reference>
<dbReference type="AlphaFoldDB" id="A0A931MKJ9"/>
<keyword evidence="3" id="KW-1185">Reference proteome</keyword>
<sequence>MKVANRKFDMSDATMDRVYAAQRLEDGGTEHDARGLLVAIALSAACWAVLGYFVLQ</sequence>
<dbReference type="Proteomes" id="UP000617634">
    <property type="component" value="Unassembled WGS sequence"/>
</dbReference>
<dbReference type="RefSeq" id="WP_197162920.1">
    <property type="nucleotide sequence ID" value="NZ_JADZGI010000001.1"/>
</dbReference>
<organism evidence="2 3">
    <name type="scientific">Novosphingobium aureum</name>
    <dbReference type="NCBI Taxonomy" id="2792964"/>
    <lineage>
        <taxon>Bacteria</taxon>
        <taxon>Pseudomonadati</taxon>
        <taxon>Pseudomonadota</taxon>
        <taxon>Alphaproteobacteria</taxon>
        <taxon>Sphingomonadales</taxon>
        <taxon>Sphingomonadaceae</taxon>
        <taxon>Novosphingobium</taxon>
    </lineage>
</organism>
<dbReference type="EMBL" id="JADZGI010000001">
    <property type="protein sequence ID" value="MBH0113002.1"/>
    <property type="molecule type" value="Genomic_DNA"/>
</dbReference>
<accession>A0A931MKJ9</accession>
<gene>
    <name evidence="2" type="ORF">I5E68_08570</name>
</gene>
<evidence type="ECO:0000313" key="2">
    <source>
        <dbReference type="EMBL" id="MBH0113002.1"/>
    </source>
</evidence>
<comment type="caution">
    <text evidence="2">The sequence shown here is derived from an EMBL/GenBank/DDBJ whole genome shotgun (WGS) entry which is preliminary data.</text>
</comment>
<keyword evidence="1" id="KW-0812">Transmembrane</keyword>
<keyword evidence="1" id="KW-0472">Membrane</keyword>
<protein>
    <submittedName>
        <fullName evidence="2">Uncharacterized protein</fullName>
    </submittedName>
</protein>
<proteinExistence type="predicted"/>
<evidence type="ECO:0000313" key="3">
    <source>
        <dbReference type="Proteomes" id="UP000617634"/>
    </source>
</evidence>
<keyword evidence="1" id="KW-1133">Transmembrane helix</keyword>